<dbReference type="PROSITE" id="PS50173">
    <property type="entry name" value="UMUC"/>
    <property type="match status" value="1"/>
</dbReference>
<evidence type="ECO:0000256" key="1">
    <source>
        <dbReference type="ARBA" id="ARBA00010945"/>
    </source>
</evidence>
<accession>A0ABV6G4K8</accession>
<gene>
    <name evidence="7" type="ORF">ACFFHW_11480</name>
</gene>
<evidence type="ECO:0000256" key="5">
    <source>
        <dbReference type="ARBA" id="ARBA00023236"/>
    </source>
</evidence>
<feature type="domain" description="UmuC" evidence="6">
    <location>
        <begin position="5"/>
        <end position="191"/>
    </location>
</feature>
<dbReference type="CDD" id="cd01700">
    <property type="entry name" value="PolY_Pol_V_umuC"/>
    <property type="match status" value="1"/>
</dbReference>
<dbReference type="PANTHER" id="PTHR11076:SF34">
    <property type="entry name" value="PROTEIN UMUC"/>
    <property type="match status" value="1"/>
</dbReference>
<dbReference type="InterPro" id="IPR050116">
    <property type="entry name" value="DNA_polymerase-Y"/>
</dbReference>
<keyword evidence="5" id="KW-0742">SOS response</keyword>
<evidence type="ECO:0000259" key="6">
    <source>
        <dbReference type="PROSITE" id="PS50173"/>
    </source>
</evidence>
<evidence type="ECO:0000256" key="3">
    <source>
        <dbReference type="ARBA" id="ARBA00023199"/>
    </source>
</evidence>
<evidence type="ECO:0000313" key="7">
    <source>
        <dbReference type="EMBL" id="MFC0268593.1"/>
    </source>
</evidence>
<protein>
    <submittedName>
        <fullName evidence="7">Y-family DNA polymerase</fullName>
    </submittedName>
</protein>
<dbReference type="InterPro" id="IPR036775">
    <property type="entry name" value="DNA_pol_Y-fam_lit_finger_sf"/>
</dbReference>
<proteinExistence type="inferred from homology"/>
<dbReference type="Pfam" id="PF11799">
    <property type="entry name" value="IMS_C"/>
    <property type="match status" value="1"/>
</dbReference>
<evidence type="ECO:0000313" key="8">
    <source>
        <dbReference type="Proteomes" id="UP001589814"/>
    </source>
</evidence>
<comment type="similarity">
    <text evidence="1">Belongs to the DNA polymerase type-Y family.</text>
</comment>
<dbReference type="Pfam" id="PF00817">
    <property type="entry name" value="IMS"/>
    <property type="match status" value="1"/>
</dbReference>
<evidence type="ECO:0000256" key="4">
    <source>
        <dbReference type="ARBA" id="ARBA00023204"/>
    </source>
</evidence>
<keyword evidence="2" id="KW-0227">DNA damage</keyword>
<reference evidence="7 8" key="1">
    <citation type="submission" date="2024-09" db="EMBL/GenBank/DDBJ databases">
        <authorList>
            <person name="Sun Q."/>
            <person name="Mori K."/>
        </authorList>
    </citation>
    <scope>NUCLEOTIDE SEQUENCE [LARGE SCALE GENOMIC DNA]</scope>
    <source>
        <strain evidence="7 8">CCM 7415</strain>
    </source>
</reference>
<dbReference type="Gene3D" id="3.30.1490.100">
    <property type="entry name" value="DNA polymerase, Y-family, little finger domain"/>
    <property type="match status" value="1"/>
</dbReference>
<dbReference type="Gene3D" id="1.10.150.20">
    <property type="entry name" value="5' to 3' exonuclease, C-terminal subdomain"/>
    <property type="match status" value="1"/>
</dbReference>
<dbReference type="Gene3D" id="3.30.70.270">
    <property type="match status" value="1"/>
</dbReference>
<dbReference type="InterPro" id="IPR043502">
    <property type="entry name" value="DNA/RNA_pol_sf"/>
</dbReference>
<evidence type="ECO:0000256" key="2">
    <source>
        <dbReference type="ARBA" id="ARBA00022763"/>
    </source>
</evidence>
<dbReference type="PANTHER" id="PTHR11076">
    <property type="entry name" value="DNA REPAIR POLYMERASE UMUC / TRANSFERASE FAMILY MEMBER"/>
    <property type="match status" value="1"/>
</dbReference>
<dbReference type="SUPFAM" id="SSF56672">
    <property type="entry name" value="DNA/RNA polymerases"/>
    <property type="match status" value="1"/>
</dbReference>
<dbReference type="InterPro" id="IPR001126">
    <property type="entry name" value="UmuC"/>
</dbReference>
<dbReference type="InterPro" id="IPR017961">
    <property type="entry name" value="DNA_pol_Y-fam_little_finger"/>
</dbReference>
<dbReference type="InterPro" id="IPR043128">
    <property type="entry name" value="Rev_trsase/Diguanyl_cyclase"/>
</dbReference>
<organism evidence="7 8">
    <name type="scientific">Kushneria aurantia</name>
    <dbReference type="NCBI Taxonomy" id="504092"/>
    <lineage>
        <taxon>Bacteria</taxon>
        <taxon>Pseudomonadati</taxon>
        <taxon>Pseudomonadota</taxon>
        <taxon>Gammaproteobacteria</taxon>
        <taxon>Oceanospirillales</taxon>
        <taxon>Halomonadaceae</taxon>
        <taxon>Kushneria</taxon>
    </lineage>
</organism>
<dbReference type="RefSeq" id="WP_019950197.1">
    <property type="nucleotide sequence ID" value="NZ_JBHLVX010000043.1"/>
</dbReference>
<keyword evidence="3" id="KW-0741">SOS mutagenesis</keyword>
<comment type="caution">
    <text evidence="7">The sequence shown here is derived from an EMBL/GenBank/DDBJ whole genome shotgun (WGS) entry which is preliminary data.</text>
</comment>
<name>A0ABV6G4K8_9GAMM</name>
<keyword evidence="8" id="KW-1185">Reference proteome</keyword>
<dbReference type="InterPro" id="IPR025188">
    <property type="entry name" value="DUF4113"/>
</dbReference>
<sequence length="450" mass="50716">MKAPIALVDCNNFYTSCERVFDPQLQGVPLVVLSNNDGCVIARSEEAKALGIAMGTPLHHIPRSAYRQGLVLKSSNYELYGDMSRRVLAVLRESTPLVEPYSIDESWVELAGLGGERLEAECHRLRDKVKRWTGLQVSVGCGPSRTLAKLANRHAKRHPATNGVSVINGPVRADSRALLARTLVSDVWGIGGRVSARLQEMDIRSALDLATADPTLIRRRFSVVLERTLRELGGLHCIDMIDDSEGKKMIMTSRSFGKMTADRDQIMASLMAHASRGAEKLRRQGSLASAVMITLRTNKFAEGVAQHRDSKVIALPWPTDDTFEIVRAVRRELDAIRQEGVRYHKSGVLLMDLVDRHGRQLDAFQAKRDDNQRQRSEKLMTTLDSLNRRFGKDAVTVGYCQRIGLRRNTSTDKERRSNTRGEEPDWWLRSRYCSNRWTTRLEEIPKVTLE</sequence>
<dbReference type="Pfam" id="PF13438">
    <property type="entry name" value="DUF4113"/>
    <property type="match status" value="1"/>
</dbReference>
<dbReference type="EMBL" id="JBHLVX010000043">
    <property type="protein sequence ID" value="MFC0268593.1"/>
    <property type="molecule type" value="Genomic_DNA"/>
</dbReference>
<keyword evidence="4" id="KW-0234">DNA repair</keyword>
<dbReference type="Gene3D" id="3.40.1170.60">
    <property type="match status" value="1"/>
</dbReference>
<dbReference type="Proteomes" id="UP001589814">
    <property type="component" value="Unassembled WGS sequence"/>
</dbReference>